<dbReference type="InterPro" id="IPR037185">
    <property type="entry name" value="EmrE-like"/>
</dbReference>
<protein>
    <submittedName>
        <fullName evidence="8">EamA family transporter</fullName>
    </submittedName>
</protein>
<comment type="subcellular location">
    <subcellularLocation>
        <location evidence="1">Membrane</location>
        <topology evidence="1">Multi-pass membrane protein</topology>
    </subcellularLocation>
</comment>
<gene>
    <name evidence="8" type="ORF">FEV53_09990</name>
</gene>
<accession>A0A547Q2M8</accession>
<name>A0A547Q2M8_9RHOB</name>
<evidence type="ECO:0000259" key="7">
    <source>
        <dbReference type="Pfam" id="PF00892"/>
    </source>
</evidence>
<evidence type="ECO:0000256" key="2">
    <source>
        <dbReference type="ARBA" id="ARBA00007362"/>
    </source>
</evidence>
<evidence type="ECO:0000313" key="9">
    <source>
        <dbReference type="Proteomes" id="UP000318590"/>
    </source>
</evidence>
<dbReference type="PANTHER" id="PTHR32322">
    <property type="entry name" value="INNER MEMBRANE TRANSPORTER"/>
    <property type="match status" value="1"/>
</dbReference>
<feature type="transmembrane region" description="Helical" evidence="6">
    <location>
        <begin position="116"/>
        <end position="134"/>
    </location>
</feature>
<proteinExistence type="inferred from homology"/>
<feature type="transmembrane region" description="Helical" evidence="6">
    <location>
        <begin position="146"/>
        <end position="165"/>
    </location>
</feature>
<feature type="transmembrane region" description="Helical" evidence="6">
    <location>
        <begin position="32"/>
        <end position="52"/>
    </location>
</feature>
<reference evidence="8 9" key="1">
    <citation type="submission" date="2019-06" db="EMBL/GenBank/DDBJ databases">
        <title>Paenimaribius caenipelagi gen. nov., sp. nov., isolated from a tidal flat.</title>
        <authorList>
            <person name="Yoon J.-H."/>
        </authorList>
    </citation>
    <scope>NUCLEOTIDE SEQUENCE [LARGE SCALE GENOMIC DNA]</scope>
    <source>
        <strain evidence="8 9">JBTF-M29</strain>
    </source>
</reference>
<dbReference type="EMBL" id="VFSV01000014">
    <property type="protein sequence ID" value="TRD20619.1"/>
    <property type="molecule type" value="Genomic_DNA"/>
</dbReference>
<dbReference type="InterPro" id="IPR000620">
    <property type="entry name" value="EamA_dom"/>
</dbReference>
<dbReference type="InterPro" id="IPR050638">
    <property type="entry name" value="AA-Vitamin_Transporters"/>
</dbReference>
<keyword evidence="4 6" id="KW-1133">Transmembrane helix</keyword>
<keyword evidence="9" id="KW-1185">Reference proteome</keyword>
<comment type="caution">
    <text evidence="8">The sequence shown here is derived from an EMBL/GenBank/DDBJ whole genome shotgun (WGS) entry which is preliminary data.</text>
</comment>
<feature type="domain" description="EamA" evidence="7">
    <location>
        <begin position="4"/>
        <end position="133"/>
    </location>
</feature>
<dbReference type="PANTHER" id="PTHR32322:SF2">
    <property type="entry name" value="EAMA DOMAIN-CONTAINING PROTEIN"/>
    <property type="match status" value="1"/>
</dbReference>
<dbReference type="GO" id="GO:0016020">
    <property type="term" value="C:membrane"/>
    <property type="evidence" value="ECO:0007669"/>
    <property type="project" value="UniProtKB-SubCell"/>
</dbReference>
<dbReference type="Pfam" id="PF00892">
    <property type="entry name" value="EamA"/>
    <property type="match status" value="2"/>
</dbReference>
<feature type="transmembrane region" description="Helical" evidence="6">
    <location>
        <begin position="84"/>
        <end position="104"/>
    </location>
</feature>
<dbReference type="AlphaFoldDB" id="A0A547Q2M8"/>
<sequence>MQNVLLFVVTVLVWGSTWYAVAVQVPHAPLIVSALYRFVLAAVVMVSGLLIIGRLKRPLVWRYVILQALCLFSLNYLAFYRATALIPSGFVAVMFSLSAILNAVNARIFFGERITFRVVLAGGIGLAGLVLIFWQDLIATLNADTLRGVAWAGLGTMLFSLGNMASRMNGARGVTPVTANAWGMCFGALVLLTLTLSSRTPIVVPDVPAYWTAMLYLSVIGSVVAFTTYLIMVARIGSARAAYATVFFPVVALAISTVFEGYVWTGTALAGVLLTLVGNLVMFLPRGLFRRRT</sequence>
<evidence type="ECO:0000313" key="8">
    <source>
        <dbReference type="EMBL" id="TRD20619.1"/>
    </source>
</evidence>
<evidence type="ECO:0000256" key="5">
    <source>
        <dbReference type="ARBA" id="ARBA00023136"/>
    </source>
</evidence>
<comment type="similarity">
    <text evidence="2">Belongs to the EamA transporter family.</text>
</comment>
<evidence type="ECO:0000256" key="4">
    <source>
        <dbReference type="ARBA" id="ARBA00022989"/>
    </source>
</evidence>
<feature type="transmembrane region" description="Helical" evidence="6">
    <location>
        <begin position="59"/>
        <end position="78"/>
    </location>
</feature>
<evidence type="ECO:0000256" key="3">
    <source>
        <dbReference type="ARBA" id="ARBA00022692"/>
    </source>
</evidence>
<feature type="domain" description="EamA" evidence="7">
    <location>
        <begin position="147"/>
        <end position="283"/>
    </location>
</feature>
<organism evidence="8 9">
    <name type="scientific">Palleronia caenipelagi</name>
    <dbReference type="NCBI Taxonomy" id="2489174"/>
    <lineage>
        <taxon>Bacteria</taxon>
        <taxon>Pseudomonadati</taxon>
        <taxon>Pseudomonadota</taxon>
        <taxon>Alphaproteobacteria</taxon>
        <taxon>Rhodobacterales</taxon>
        <taxon>Roseobacteraceae</taxon>
        <taxon>Palleronia</taxon>
    </lineage>
</organism>
<feature type="transmembrane region" description="Helical" evidence="6">
    <location>
        <begin position="241"/>
        <end position="259"/>
    </location>
</feature>
<dbReference type="OrthoDB" id="2352272at2"/>
<keyword evidence="5 6" id="KW-0472">Membrane</keyword>
<feature type="transmembrane region" description="Helical" evidence="6">
    <location>
        <begin position="177"/>
        <end position="197"/>
    </location>
</feature>
<evidence type="ECO:0000256" key="1">
    <source>
        <dbReference type="ARBA" id="ARBA00004141"/>
    </source>
</evidence>
<evidence type="ECO:0000256" key="6">
    <source>
        <dbReference type="SAM" id="Phobius"/>
    </source>
</evidence>
<feature type="transmembrane region" description="Helical" evidence="6">
    <location>
        <begin position="209"/>
        <end position="234"/>
    </location>
</feature>
<dbReference type="Proteomes" id="UP000318590">
    <property type="component" value="Unassembled WGS sequence"/>
</dbReference>
<feature type="transmembrane region" description="Helical" evidence="6">
    <location>
        <begin position="265"/>
        <end position="284"/>
    </location>
</feature>
<dbReference type="RefSeq" id="WP_142834674.1">
    <property type="nucleotide sequence ID" value="NZ_VFSV01000014.1"/>
</dbReference>
<keyword evidence="3 6" id="KW-0812">Transmembrane</keyword>
<dbReference type="SUPFAM" id="SSF103481">
    <property type="entry name" value="Multidrug resistance efflux transporter EmrE"/>
    <property type="match status" value="2"/>
</dbReference>